<protein>
    <recommendedName>
        <fullName evidence="1">Myb/SANT-like domain-containing protein</fullName>
    </recommendedName>
</protein>
<name>A0A6A1WBB7_9ROSI</name>
<dbReference type="OrthoDB" id="686198at2759"/>
<comment type="caution">
    <text evidence="2">The sequence shown here is derived from an EMBL/GenBank/DDBJ whole genome shotgun (WGS) entry which is preliminary data.</text>
</comment>
<accession>A0A6A1WBB7</accession>
<proteinExistence type="predicted"/>
<evidence type="ECO:0000313" key="2">
    <source>
        <dbReference type="EMBL" id="KAB1222562.1"/>
    </source>
</evidence>
<dbReference type="AlphaFoldDB" id="A0A6A1WBB7"/>
<dbReference type="EMBL" id="RXIC02000020">
    <property type="protein sequence ID" value="KAB1222562.1"/>
    <property type="molecule type" value="Genomic_DNA"/>
</dbReference>
<dbReference type="Proteomes" id="UP000516437">
    <property type="component" value="Chromosome 2"/>
</dbReference>
<organism evidence="2 3">
    <name type="scientific">Morella rubra</name>
    <name type="common">Chinese bayberry</name>
    <dbReference type="NCBI Taxonomy" id="262757"/>
    <lineage>
        <taxon>Eukaryota</taxon>
        <taxon>Viridiplantae</taxon>
        <taxon>Streptophyta</taxon>
        <taxon>Embryophyta</taxon>
        <taxon>Tracheophyta</taxon>
        <taxon>Spermatophyta</taxon>
        <taxon>Magnoliopsida</taxon>
        <taxon>eudicotyledons</taxon>
        <taxon>Gunneridae</taxon>
        <taxon>Pentapetalae</taxon>
        <taxon>rosids</taxon>
        <taxon>fabids</taxon>
        <taxon>Fagales</taxon>
        <taxon>Myricaceae</taxon>
        <taxon>Morella</taxon>
    </lineage>
</organism>
<dbReference type="PANTHER" id="PTHR47584:SF14">
    <property type="entry name" value="L10-INTERACTING MYB DOMAIN-CONTAINING PROTEIN-LIKE"/>
    <property type="match status" value="1"/>
</dbReference>
<gene>
    <name evidence="2" type="ORF">CJ030_MR2G008901</name>
</gene>
<evidence type="ECO:0000259" key="1">
    <source>
        <dbReference type="Pfam" id="PF12776"/>
    </source>
</evidence>
<evidence type="ECO:0000313" key="3">
    <source>
        <dbReference type="Proteomes" id="UP000516437"/>
    </source>
</evidence>
<sequence>MEEANDSTLWNAALEALFAELLMEESNAGRIINAKFNIQAQAMVTVGLNRSGLTRFRLTTKQVKGKWNRIKRNHSDFAFVLKQTGFGWRPEADTVKGKMRLEQI</sequence>
<keyword evidence="3" id="KW-1185">Reference proteome</keyword>
<reference evidence="2 3" key="1">
    <citation type="journal article" date="2019" name="Plant Biotechnol. J.">
        <title>The red bayberry genome and genetic basis of sex determination.</title>
        <authorList>
            <person name="Jia H.M."/>
            <person name="Jia H.J."/>
            <person name="Cai Q.L."/>
            <person name="Wang Y."/>
            <person name="Zhao H.B."/>
            <person name="Yang W.F."/>
            <person name="Wang G.Y."/>
            <person name="Li Y.H."/>
            <person name="Zhan D.L."/>
            <person name="Shen Y.T."/>
            <person name="Niu Q.F."/>
            <person name="Chang L."/>
            <person name="Qiu J."/>
            <person name="Zhao L."/>
            <person name="Xie H.B."/>
            <person name="Fu W.Y."/>
            <person name="Jin J."/>
            <person name="Li X.W."/>
            <person name="Jiao Y."/>
            <person name="Zhou C.C."/>
            <person name="Tu T."/>
            <person name="Chai C.Y."/>
            <person name="Gao J.L."/>
            <person name="Fan L.J."/>
            <person name="van de Weg E."/>
            <person name="Wang J.Y."/>
            <person name="Gao Z.S."/>
        </authorList>
    </citation>
    <scope>NUCLEOTIDE SEQUENCE [LARGE SCALE GENOMIC DNA]</scope>
    <source>
        <tissue evidence="2">Leaves</tissue>
    </source>
</reference>
<dbReference type="Pfam" id="PF12776">
    <property type="entry name" value="Myb_DNA-bind_3"/>
    <property type="match status" value="1"/>
</dbReference>
<dbReference type="PANTHER" id="PTHR47584">
    <property type="match status" value="1"/>
</dbReference>
<feature type="domain" description="Myb/SANT-like" evidence="1">
    <location>
        <begin position="10"/>
        <end position="98"/>
    </location>
</feature>
<dbReference type="InterPro" id="IPR024752">
    <property type="entry name" value="Myb/SANT-like_dom"/>
</dbReference>
<dbReference type="InterPro" id="IPR045026">
    <property type="entry name" value="LIMYB"/>
</dbReference>